<evidence type="ECO:0000259" key="2">
    <source>
        <dbReference type="Pfam" id="PF03816"/>
    </source>
</evidence>
<dbReference type="RefSeq" id="WP_312875291.1">
    <property type="nucleotide sequence ID" value="NZ_JACHMN010000002.1"/>
</dbReference>
<protein>
    <submittedName>
        <fullName evidence="3">LCP family protein required for cell wall assembly</fullName>
    </submittedName>
</protein>
<comment type="similarity">
    <text evidence="1">Belongs to the LytR/CpsA/Psr (LCP) family.</text>
</comment>
<organism evidence="3 4">
    <name type="scientific">Allocatelliglobosispora scoriae</name>
    <dbReference type="NCBI Taxonomy" id="643052"/>
    <lineage>
        <taxon>Bacteria</taxon>
        <taxon>Bacillati</taxon>
        <taxon>Actinomycetota</taxon>
        <taxon>Actinomycetes</taxon>
        <taxon>Micromonosporales</taxon>
        <taxon>Micromonosporaceae</taxon>
        <taxon>Allocatelliglobosispora</taxon>
    </lineage>
</organism>
<accession>A0A841BUM5</accession>
<dbReference type="NCBIfam" id="TIGR00350">
    <property type="entry name" value="lytR_cpsA_psr"/>
    <property type="match status" value="1"/>
</dbReference>
<dbReference type="AlphaFoldDB" id="A0A841BUM5"/>
<dbReference type="Pfam" id="PF03816">
    <property type="entry name" value="LytR_cpsA_psr"/>
    <property type="match status" value="1"/>
</dbReference>
<evidence type="ECO:0000313" key="4">
    <source>
        <dbReference type="Proteomes" id="UP000587527"/>
    </source>
</evidence>
<name>A0A841BUM5_9ACTN</name>
<dbReference type="EMBL" id="JACHMN010000002">
    <property type="protein sequence ID" value="MBB5870859.1"/>
    <property type="molecule type" value="Genomic_DNA"/>
</dbReference>
<dbReference type="PANTHER" id="PTHR33392:SF6">
    <property type="entry name" value="POLYISOPRENYL-TEICHOIC ACID--PEPTIDOGLYCAN TEICHOIC ACID TRANSFERASE TAGU"/>
    <property type="match status" value="1"/>
</dbReference>
<feature type="domain" description="Cell envelope-related transcriptional attenuator" evidence="2">
    <location>
        <begin position="74"/>
        <end position="255"/>
    </location>
</feature>
<evidence type="ECO:0000313" key="3">
    <source>
        <dbReference type="EMBL" id="MBB5870859.1"/>
    </source>
</evidence>
<keyword evidence="4" id="KW-1185">Reference proteome</keyword>
<dbReference type="PANTHER" id="PTHR33392">
    <property type="entry name" value="POLYISOPRENYL-TEICHOIC ACID--PEPTIDOGLYCAN TEICHOIC ACID TRANSFERASE TAGU"/>
    <property type="match status" value="1"/>
</dbReference>
<reference evidence="3 4" key="1">
    <citation type="submission" date="2020-08" db="EMBL/GenBank/DDBJ databases">
        <title>Sequencing the genomes of 1000 actinobacteria strains.</title>
        <authorList>
            <person name="Klenk H.-P."/>
        </authorList>
    </citation>
    <scope>NUCLEOTIDE SEQUENCE [LARGE SCALE GENOMIC DNA]</scope>
    <source>
        <strain evidence="3 4">DSM 45362</strain>
    </source>
</reference>
<dbReference type="InterPro" id="IPR004474">
    <property type="entry name" value="LytR_CpsA_psr"/>
</dbReference>
<proteinExistence type="inferred from homology"/>
<dbReference type="Gene3D" id="3.40.630.190">
    <property type="entry name" value="LCP protein"/>
    <property type="match status" value="1"/>
</dbReference>
<dbReference type="InterPro" id="IPR050922">
    <property type="entry name" value="LytR/CpsA/Psr_CW_biosynth"/>
</dbReference>
<gene>
    <name evidence="3" type="ORF">F4553_004238</name>
</gene>
<comment type="caution">
    <text evidence="3">The sequence shown here is derived from an EMBL/GenBank/DDBJ whole genome shotgun (WGS) entry which is preliminary data.</text>
</comment>
<sequence length="355" mass="38434">MTTLGALVLVVAAGGFYAVRSTMVSLTTNIEQKSLLDEGSKKVDEPSGRSLDGPIDLLFLGVDARLRTDVDDVRSDSIIILHIPASHDQAYLISIPRDSKVEIPAWPKSKYRGGTDKINAAFQFGVRNGGGWEGGAQLMSKTITKLTGIQFDGMAIIDFNGFKGIVDALGTVNYCIDQGTTSTHMVYVDGKPRWKIEAREMDGKKTPIIYKEGCQQMPGWAALDYSRERYGFDNGDYDRQLHQRQLLKAMAQKATSAGVITNPAKIRDVVAAAGKSFILDTGNASIEDFLFTLKELAAADLLSLKVNKGTFTGGGSGGTAYEVLLPSTMQMFAAVKNDTVGTYLLENPEVLDASR</sequence>
<evidence type="ECO:0000256" key="1">
    <source>
        <dbReference type="ARBA" id="ARBA00006068"/>
    </source>
</evidence>
<dbReference type="Proteomes" id="UP000587527">
    <property type="component" value="Unassembled WGS sequence"/>
</dbReference>